<evidence type="ECO:0000313" key="3">
    <source>
        <dbReference type="Proteomes" id="UP000035036"/>
    </source>
</evidence>
<gene>
    <name evidence="2" type="ORF">GSUB_04225</name>
</gene>
<organism evidence="2 3">
    <name type="scientific">Geoalkalibacter subterraneus</name>
    <dbReference type="NCBI Taxonomy" id="483547"/>
    <lineage>
        <taxon>Bacteria</taxon>
        <taxon>Pseudomonadati</taxon>
        <taxon>Thermodesulfobacteriota</taxon>
        <taxon>Desulfuromonadia</taxon>
        <taxon>Desulfuromonadales</taxon>
        <taxon>Geoalkalibacteraceae</taxon>
        <taxon>Geoalkalibacter</taxon>
    </lineage>
</organism>
<evidence type="ECO:0000313" key="2">
    <source>
        <dbReference type="EMBL" id="AJF05926.1"/>
    </source>
</evidence>
<dbReference type="KEGG" id="gsb:GSUB_04225"/>
<feature type="transmembrane region" description="Helical" evidence="1">
    <location>
        <begin position="12"/>
        <end position="29"/>
    </location>
</feature>
<dbReference type="HOGENOM" id="CLU_1914073_0_0_7"/>
<protein>
    <submittedName>
        <fullName evidence="2">Uncharacterized protein</fullName>
    </submittedName>
</protein>
<reference evidence="2 3" key="1">
    <citation type="journal article" date="2015" name="Genome Announc.">
        <title>Genomes of Geoalkalibacter ferrihydriticus Z-0531T and Geoalkalibacter subterraneus Red1T, Two Haloalkaliphilic Metal-Reducing Deltaproteobacteria.</title>
        <authorList>
            <person name="Badalamenti J.P."/>
            <person name="Krajmalnik-Brown R."/>
            <person name="Torres C.I."/>
            <person name="Bond D.R."/>
        </authorList>
    </citation>
    <scope>NUCLEOTIDE SEQUENCE [LARGE SCALE GENOMIC DNA]</scope>
    <source>
        <strain evidence="2 3">Red1</strain>
    </source>
</reference>
<dbReference type="RefSeq" id="WP_040199338.1">
    <property type="nucleotide sequence ID" value="NZ_CP010311.1"/>
</dbReference>
<name>A0A0B5FQQ7_9BACT</name>
<proteinExistence type="predicted"/>
<keyword evidence="1" id="KW-0812">Transmembrane</keyword>
<sequence>MNAAIRTRRIFILTAILSLIALPIAWYYFTQDYTLSGEENEYGDFIEFKVSDVGFGASNSFTLTAYVHQPNEPPVNLGPVAGFGNRQMVAMFTDSGKWLDNSHYQARIADLQVDIQKINGAWQMIKQRVATP</sequence>
<evidence type="ECO:0000256" key="1">
    <source>
        <dbReference type="SAM" id="Phobius"/>
    </source>
</evidence>
<keyword evidence="1" id="KW-0472">Membrane</keyword>
<keyword evidence="1" id="KW-1133">Transmembrane helix</keyword>
<dbReference type="Proteomes" id="UP000035036">
    <property type="component" value="Chromosome"/>
</dbReference>
<dbReference type="EMBL" id="CP010311">
    <property type="protein sequence ID" value="AJF05926.1"/>
    <property type="molecule type" value="Genomic_DNA"/>
</dbReference>
<dbReference type="AlphaFoldDB" id="A0A0B5FQQ7"/>
<accession>A0A0B5FQQ7</accession>
<dbReference type="STRING" id="483547.GSUB_04225"/>
<keyword evidence="3" id="KW-1185">Reference proteome</keyword>